<dbReference type="InterPro" id="IPR001611">
    <property type="entry name" value="Leu-rich_rpt"/>
</dbReference>
<reference evidence="2" key="3">
    <citation type="submission" date="2025-09" db="UniProtKB">
        <authorList>
            <consortium name="Ensembl"/>
        </authorList>
    </citation>
    <scope>IDENTIFICATION</scope>
</reference>
<dbReference type="AlphaFoldDB" id="A0AAY4BSZ3"/>
<evidence type="ECO:0000313" key="3">
    <source>
        <dbReference type="Proteomes" id="UP000694580"/>
    </source>
</evidence>
<gene>
    <name evidence="2" type="primary">LRRC74B</name>
</gene>
<dbReference type="SMART" id="SM00368">
    <property type="entry name" value="LRR_RI"/>
    <property type="match status" value="8"/>
</dbReference>
<name>A0AAY4BSZ3_9TELE</name>
<feature type="compositionally biased region" description="Polar residues" evidence="1">
    <location>
        <begin position="52"/>
        <end position="66"/>
    </location>
</feature>
<evidence type="ECO:0000313" key="2">
    <source>
        <dbReference type="Ensembl" id="ENSDCDP00010023301.1"/>
    </source>
</evidence>
<feature type="compositionally biased region" description="Acidic residues" evidence="1">
    <location>
        <begin position="104"/>
        <end position="114"/>
    </location>
</feature>
<protein>
    <submittedName>
        <fullName evidence="2">Uncharacterized protein</fullName>
    </submittedName>
</protein>
<feature type="compositionally biased region" description="Basic and acidic residues" evidence="1">
    <location>
        <begin position="67"/>
        <end position="98"/>
    </location>
</feature>
<dbReference type="Pfam" id="PF13516">
    <property type="entry name" value="LRR_6"/>
    <property type="match status" value="7"/>
</dbReference>
<dbReference type="Gene3D" id="3.80.10.10">
    <property type="entry name" value="Ribonuclease Inhibitor"/>
    <property type="match status" value="1"/>
</dbReference>
<proteinExistence type="predicted"/>
<dbReference type="GeneID" id="114799092"/>
<dbReference type="Proteomes" id="UP000694580">
    <property type="component" value="Chromosome 11"/>
</dbReference>
<dbReference type="PANTHER" id="PTHR24114">
    <property type="entry name" value="LEUCINE RICH REPEAT FAMILY PROTEIN"/>
    <property type="match status" value="1"/>
</dbReference>
<dbReference type="RefSeq" id="XP_028851136.1">
    <property type="nucleotide sequence ID" value="XM_028995303.1"/>
</dbReference>
<sequence length="458" mass="49990">MVLGRQVAQESLLPSVLEDEFGEAENIKEPVGGIGSRPPSRPRKAYSRGSIDYQTVTRSDVSSEGWSSRDWRDPVDQEEVQGRGEVETEGGRQEEGRRSAAANEDYDTDLEPEGPDIRQVHDLSAQARYIEACKVFKVIPSSHVLRNLHNTELILTHHGLGTQGTKALAVPLVTNTTILKLNLKDNWLEGLGGVAVAEMLKENCYITDIDLSENRLGESGAKALSSMLLENTTLLTLRLSGNKLTDKAAKHLALAVSRNQKLESLDLGYNKLGETAGEVLGDAIAENAGMKSLNLAWNCIRGRGAVALAKGLRANIFLQKLDLSYNGLEKDGAIAVGEALRDNNTLEELDISNNRIPPEGAIRLAMGLKVNKTIRVVQMSRNPMQSVGCYGVLQSIQSNQDSAVEYLDLSDIPVDKDFYDLCAKVKDTLPNIQVKHGRIIDFSTRKPDSTKDGCSNDG</sequence>
<evidence type="ECO:0000256" key="1">
    <source>
        <dbReference type="SAM" id="MobiDB-lite"/>
    </source>
</evidence>
<dbReference type="GeneTree" id="ENSGT00940000154297"/>
<dbReference type="SUPFAM" id="SSF52047">
    <property type="entry name" value="RNI-like"/>
    <property type="match status" value="1"/>
</dbReference>
<reference evidence="2" key="2">
    <citation type="submission" date="2025-08" db="UniProtKB">
        <authorList>
            <consortium name="Ensembl"/>
        </authorList>
    </citation>
    <scope>IDENTIFICATION</scope>
</reference>
<feature type="region of interest" description="Disordered" evidence="1">
    <location>
        <begin position="1"/>
        <end position="116"/>
    </location>
</feature>
<dbReference type="InterPro" id="IPR052394">
    <property type="entry name" value="LRR-containing"/>
</dbReference>
<keyword evidence="3" id="KW-1185">Reference proteome</keyword>
<accession>A0AAY4BSZ3</accession>
<dbReference type="PANTHER" id="PTHR24114:SF37">
    <property type="entry name" value="LEUCINE-RICH REPEAT-CONTAINING PROTEIN 74B"/>
    <property type="match status" value="1"/>
</dbReference>
<reference evidence="2 3" key="1">
    <citation type="submission" date="2020-06" db="EMBL/GenBank/DDBJ databases">
        <authorList>
            <consortium name="Wellcome Sanger Institute Data Sharing"/>
        </authorList>
    </citation>
    <scope>NUCLEOTIDE SEQUENCE [LARGE SCALE GENOMIC DNA]</scope>
</reference>
<dbReference type="InterPro" id="IPR032675">
    <property type="entry name" value="LRR_dom_sf"/>
</dbReference>
<organism evidence="2 3">
    <name type="scientific">Denticeps clupeoides</name>
    <name type="common">denticle herring</name>
    <dbReference type="NCBI Taxonomy" id="299321"/>
    <lineage>
        <taxon>Eukaryota</taxon>
        <taxon>Metazoa</taxon>
        <taxon>Chordata</taxon>
        <taxon>Craniata</taxon>
        <taxon>Vertebrata</taxon>
        <taxon>Euteleostomi</taxon>
        <taxon>Actinopterygii</taxon>
        <taxon>Neopterygii</taxon>
        <taxon>Teleostei</taxon>
        <taxon>Clupei</taxon>
        <taxon>Clupeiformes</taxon>
        <taxon>Denticipitoidei</taxon>
        <taxon>Denticipitidae</taxon>
        <taxon>Denticeps</taxon>
    </lineage>
</organism>
<dbReference type="Ensembl" id="ENSDCDT00010028055.1">
    <property type="protein sequence ID" value="ENSDCDP00010023301.1"/>
    <property type="gene ID" value="ENSDCDG00010014009.1"/>
</dbReference>